<evidence type="ECO:0000256" key="6">
    <source>
        <dbReference type="SAM" id="MobiDB-lite"/>
    </source>
</evidence>
<feature type="binding site" evidence="4">
    <location>
        <position position="157"/>
    </location>
    <ligand>
        <name>Mn(2+)</name>
        <dbReference type="ChEBI" id="CHEBI:29035"/>
        <label>1</label>
    </ligand>
</feature>
<evidence type="ECO:0000256" key="3">
    <source>
        <dbReference type="ARBA" id="ARBA00022801"/>
    </source>
</evidence>
<keyword evidence="4" id="KW-0464">Manganese</keyword>
<keyword evidence="9" id="KW-1185">Reference proteome</keyword>
<dbReference type="Pfam" id="PF00491">
    <property type="entry name" value="Arginase"/>
    <property type="match status" value="1"/>
</dbReference>
<dbReference type="EMBL" id="AOHS01000017">
    <property type="protein sequence ID" value="ELY32220.1"/>
    <property type="molecule type" value="Genomic_DNA"/>
</dbReference>
<dbReference type="EC" id="3.5.3.11" evidence="7"/>
<reference evidence="7" key="4">
    <citation type="submission" date="2016-09" db="EMBL/GenBank/DDBJ databases">
        <authorList>
            <person name="Pfeiffer F."/>
        </authorList>
    </citation>
    <scope>NUCLEOTIDE SEQUENCE</scope>
    <source>
        <strain evidence="7">ATCC 43099</strain>
        <plasmid evidence="7">pNMAG01</plasmid>
    </source>
</reference>
<evidence type="ECO:0000313" key="7">
    <source>
        <dbReference type="EMBL" id="ADD07410.1"/>
    </source>
</evidence>
<reference evidence="9" key="1">
    <citation type="submission" date="2010-02" db="EMBL/GenBank/DDBJ databases">
        <title>Complete sequence of plasmid 1 of Natrialba magadii ATCC 43099.</title>
        <authorList>
            <consortium name="US DOE Joint Genome Institute"/>
            <person name="Lucas S."/>
            <person name="Copeland A."/>
            <person name="Lapidus A."/>
            <person name="Cheng J.-F."/>
            <person name="Bruce D."/>
            <person name="Goodwin L."/>
            <person name="Pitluck S."/>
            <person name="Davenport K."/>
            <person name="Saunders E."/>
            <person name="Detter J.C."/>
            <person name="Han C."/>
            <person name="Tapia R."/>
            <person name="Land M."/>
            <person name="Hauser L."/>
            <person name="Kyrpides N."/>
            <person name="Mikhailova N."/>
            <person name="De Castro R.E."/>
            <person name="Maupin-Furlow J.A."/>
            <person name="Woyke T."/>
        </authorList>
    </citation>
    <scope>NUCLEOTIDE SEQUENCE [LARGE SCALE GENOMIC DNA]</scope>
    <source>
        <strain evidence="9">ATCC 43099 / DSM 3394 / CCM 3739 / CIP 104546 / IAM 13178 / JCM 8861 / NBRC 102185 / NCIMB 2190 / MS3</strain>
        <plasmid evidence="9">pNMAG01</plasmid>
    </source>
</reference>
<dbReference type="InterPro" id="IPR023696">
    <property type="entry name" value="Ureohydrolase_dom_sf"/>
</dbReference>
<dbReference type="PROSITE" id="PS51409">
    <property type="entry name" value="ARGINASE_2"/>
    <property type="match status" value="1"/>
</dbReference>
<evidence type="ECO:0000256" key="1">
    <source>
        <dbReference type="ARBA" id="ARBA00009227"/>
    </source>
</evidence>
<feature type="binding site" evidence="4">
    <location>
        <position position="250"/>
    </location>
    <ligand>
        <name>Mn(2+)</name>
        <dbReference type="ChEBI" id="CHEBI:29035"/>
        <label>1</label>
    </ligand>
</feature>
<keyword evidence="3 5" id="KW-0378">Hydrolase</keyword>
<dbReference type="RefSeq" id="WP_004214385.1">
    <property type="nucleotide sequence ID" value="NC_013923.1"/>
</dbReference>
<protein>
    <submittedName>
        <fullName evidence="7 8">Agmatinase</fullName>
        <ecNumber evidence="7">3.5.3.11</ecNumber>
    </submittedName>
</protein>
<dbReference type="HOGENOM" id="CLU_039478_0_2_2"/>
<proteinExistence type="inferred from homology"/>
<evidence type="ECO:0000256" key="2">
    <source>
        <dbReference type="ARBA" id="ARBA00022723"/>
    </source>
</evidence>
<accession>D3T1F1</accession>
<sequence length="321" mass="34812">MGEDDTQNDELSPSYVGADSFLNGVRKPRDELTDDVDIGVLGVPFDGAASRQPGTRYGPEALRRESGWYGRSEPQYNAGTGQVTDYGSIQIQDCGDVPVVTTDVEQTGDYIRDAVETVATHTFPVVLGGDHYLTYPSFTGFSKTVDGRVGLIHLDSHSDIYGERDLHGEHWHGSPMNLIADSPHGSYETHAMIGLRAFEDPEFPSFVDESGLYVDYARDVHDRGIEACLADAIDHVTASCDVVYLTVDIDVVEPTIAPGTGTPEFGGLDANQFLTALEYLGTCDAIGALDLVEVAPRLDPTRNTQRLGAAAVSRFIESKFM</sequence>
<organism evidence="7 9">
    <name type="scientific">Natrialba magadii (strain ATCC 43099 / DSM 3394 / CCM 3739 / CIP 104546 / IAM 13178 / JCM 8861 / NBRC 102185 / NCIMB 2190 / MS3)</name>
    <name type="common">Natronobacterium magadii</name>
    <dbReference type="NCBI Taxonomy" id="547559"/>
    <lineage>
        <taxon>Archaea</taxon>
        <taxon>Methanobacteriati</taxon>
        <taxon>Methanobacteriota</taxon>
        <taxon>Stenosarchaea group</taxon>
        <taxon>Halobacteria</taxon>
        <taxon>Halobacteriales</taxon>
        <taxon>Natrialbaceae</taxon>
        <taxon>Natrialba</taxon>
    </lineage>
</organism>
<dbReference type="PROSITE" id="PS01053">
    <property type="entry name" value="ARGINASE_1"/>
    <property type="match status" value="1"/>
</dbReference>
<comment type="cofactor">
    <cofactor evidence="4">
        <name>Mn(2+)</name>
        <dbReference type="ChEBI" id="CHEBI:29035"/>
    </cofactor>
    <text evidence="4">Binds 2 manganese ions per subunit.</text>
</comment>
<dbReference type="OrthoDB" id="7186at2157"/>
<dbReference type="PANTHER" id="PTHR11358:SF26">
    <property type="entry name" value="GUANIDINO ACID HYDROLASE, MITOCHONDRIAL"/>
    <property type="match status" value="1"/>
</dbReference>
<reference evidence="8 10" key="3">
    <citation type="journal article" date="2014" name="PLoS Genet.">
        <title>Phylogenetically driven sequencing of extremely halophilic archaea reveals strategies for static and dynamic osmo-response.</title>
        <authorList>
            <person name="Becker E.A."/>
            <person name="Seitzer P.M."/>
            <person name="Tritt A."/>
            <person name="Larsen D."/>
            <person name="Krusor M."/>
            <person name="Yao A.I."/>
            <person name="Wu D."/>
            <person name="Madern D."/>
            <person name="Eisen J.A."/>
            <person name="Darling A.E."/>
            <person name="Facciotti M.T."/>
        </authorList>
    </citation>
    <scope>NUCLEOTIDE SEQUENCE [LARGE SCALE GENOMIC DNA]</scope>
    <source>
        <strain evidence="10">ATCC 43099 / DSM 3394 / CCM 3739 / CIP 104546 / IAM 13178 / JCM 8861 / NBRC 102185 / NCIMB 2190 / MS3</strain>
        <strain evidence="8">MS-3</strain>
    </source>
</reference>
<keyword evidence="7" id="KW-0614">Plasmid</keyword>
<feature type="region of interest" description="Disordered" evidence="6">
    <location>
        <begin position="1"/>
        <end position="29"/>
    </location>
</feature>
<evidence type="ECO:0000256" key="4">
    <source>
        <dbReference type="PIRSR" id="PIRSR036979-1"/>
    </source>
</evidence>
<evidence type="ECO:0000256" key="5">
    <source>
        <dbReference type="RuleBase" id="RU003684"/>
    </source>
</evidence>
<dbReference type="Proteomes" id="UP000011543">
    <property type="component" value="Unassembled WGS sequence"/>
</dbReference>
<feature type="binding site" evidence="4">
    <location>
        <position position="131"/>
    </location>
    <ligand>
        <name>Mn(2+)</name>
        <dbReference type="ChEBI" id="CHEBI:29035"/>
        <label>1</label>
    </ligand>
</feature>
<feature type="binding site" evidence="4">
    <location>
        <position position="155"/>
    </location>
    <ligand>
        <name>Mn(2+)</name>
        <dbReference type="ChEBI" id="CHEBI:29035"/>
        <label>1</label>
    </ligand>
</feature>
<dbReference type="PIRSF" id="PIRSF036979">
    <property type="entry name" value="Arginase"/>
    <property type="match status" value="1"/>
</dbReference>
<dbReference type="SUPFAM" id="SSF52768">
    <property type="entry name" value="Arginase/deacetylase"/>
    <property type="match status" value="1"/>
</dbReference>
<reference evidence="7 9" key="2">
    <citation type="journal article" date="2012" name="BMC Genomics">
        <title>A comparative genomics perspective on the genetic content of the alkaliphilic haloarchaeon Natrialba magadii ATCC 43099T.</title>
        <authorList>
            <person name="Siddaramappa S."/>
            <person name="Challacombe J.F."/>
            <person name="Decastro R.E."/>
            <person name="Pfeiffer F."/>
            <person name="Sastre D.E."/>
            <person name="Gimenez M.I."/>
            <person name="Paggi R.A."/>
            <person name="Detter J.C."/>
            <person name="Davenport K.W."/>
            <person name="Goodwin L.A."/>
            <person name="Kyrpides N."/>
            <person name="Tapia R."/>
            <person name="Pitluck S."/>
            <person name="Lucas S."/>
            <person name="Woyke T."/>
            <person name="Maupin-Furlow J.A."/>
        </authorList>
    </citation>
    <scope>NUCLEOTIDE SEQUENCE [LARGE SCALE GENOMIC DNA]</scope>
    <source>
        <strain evidence="7">ATCC 43099</strain>
        <strain evidence="9">ATCC 43099 / DSM 3394 / CCM 3739 / CIP 104546 / IAM 13178 / JCM 8861 / NBRC 102185 / NCIMB 2190 / MS3</strain>
    </source>
</reference>
<feature type="binding site" evidence="4">
    <location>
        <position position="159"/>
    </location>
    <ligand>
        <name>Mn(2+)</name>
        <dbReference type="ChEBI" id="CHEBI:29035"/>
        <label>1</label>
    </ligand>
</feature>
<dbReference type="AlphaFoldDB" id="D3T1F1"/>
<gene>
    <name evidence="7" type="primary">speB2</name>
    <name evidence="7" type="ordered locus">Nmag_3869</name>
    <name evidence="8" type="ORF">C500_04059</name>
</gene>
<dbReference type="GO" id="GO:0033389">
    <property type="term" value="P:putrescine biosynthetic process from arginine, via agmatine"/>
    <property type="evidence" value="ECO:0007669"/>
    <property type="project" value="TreeGrafter"/>
</dbReference>
<dbReference type="PRINTS" id="PR00116">
    <property type="entry name" value="ARGINASE"/>
</dbReference>
<dbReference type="InterPro" id="IPR020855">
    <property type="entry name" value="Ureohydrolase_Mn_BS"/>
</dbReference>
<dbReference type="GO" id="GO:0046872">
    <property type="term" value="F:metal ion binding"/>
    <property type="evidence" value="ECO:0007669"/>
    <property type="project" value="UniProtKB-KW"/>
</dbReference>
<dbReference type="KEGG" id="nmg:Nmag_3869"/>
<dbReference type="PATRIC" id="fig|547559.17.peg.775"/>
<dbReference type="GeneID" id="8826739"/>
<feature type="binding site" evidence="4">
    <location>
        <position position="248"/>
    </location>
    <ligand>
        <name>Mn(2+)</name>
        <dbReference type="ChEBI" id="CHEBI:29035"/>
        <label>1</label>
    </ligand>
</feature>
<name>D3T1F1_NATMM</name>
<evidence type="ECO:0000313" key="8">
    <source>
        <dbReference type="EMBL" id="ELY32220.1"/>
    </source>
</evidence>
<evidence type="ECO:0000313" key="10">
    <source>
        <dbReference type="Proteomes" id="UP000011543"/>
    </source>
</evidence>
<dbReference type="Gene3D" id="3.40.800.10">
    <property type="entry name" value="Ureohydrolase domain"/>
    <property type="match status" value="1"/>
</dbReference>
<comment type="similarity">
    <text evidence="1">Belongs to the arginase family. Agmatinase subfamily.</text>
</comment>
<dbReference type="Proteomes" id="UP000001879">
    <property type="component" value="Plasmid pNMAG01"/>
</dbReference>
<dbReference type="CDD" id="cd09990">
    <property type="entry name" value="Agmatinase-like"/>
    <property type="match status" value="1"/>
</dbReference>
<dbReference type="PANTHER" id="PTHR11358">
    <property type="entry name" value="ARGINASE/AGMATINASE"/>
    <property type="match status" value="1"/>
</dbReference>
<geneLocation type="plasmid" evidence="7 9">
    <name>pNMAG01</name>
</geneLocation>
<dbReference type="InterPro" id="IPR006035">
    <property type="entry name" value="Ureohydrolase"/>
</dbReference>
<keyword evidence="2 4" id="KW-0479">Metal-binding</keyword>
<evidence type="ECO:0000313" key="9">
    <source>
        <dbReference type="Proteomes" id="UP000001879"/>
    </source>
</evidence>
<dbReference type="GO" id="GO:0008783">
    <property type="term" value="F:agmatinase activity"/>
    <property type="evidence" value="ECO:0007669"/>
    <property type="project" value="UniProtKB-EC"/>
</dbReference>
<dbReference type="EMBL" id="CP001933">
    <property type="protein sequence ID" value="ADD07410.1"/>
    <property type="molecule type" value="Genomic_DNA"/>
</dbReference>